<comment type="caution">
    <text evidence="9">The sequence shown here is derived from an EMBL/GenBank/DDBJ whole genome shotgun (WGS) entry which is preliminary data.</text>
</comment>
<organism evidence="9 10">
    <name type="scientific">Streptomyces sodiiphilus</name>
    <dbReference type="NCBI Taxonomy" id="226217"/>
    <lineage>
        <taxon>Bacteria</taxon>
        <taxon>Bacillati</taxon>
        <taxon>Actinomycetota</taxon>
        <taxon>Actinomycetes</taxon>
        <taxon>Kitasatosporales</taxon>
        <taxon>Streptomycetaceae</taxon>
        <taxon>Streptomyces</taxon>
    </lineage>
</organism>
<dbReference type="InterPro" id="IPR045324">
    <property type="entry name" value="Small_multidrug_res"/>
</dbReference>
<evidence type="ECO:0000256" key="2">
    <source>
        <dbReference type="ARBA" id="ARBA00022448"/>
    </source>
</evidence>
<accession>A0ABN2PG84</accession>
<protein>
    <submittedName>
        <fullName evidence="9">Multidrug efflux SMR transporter</fullName>
    </submittedName>
</protein>
<gene>
    <name evidence="9" type="ORF">GCM10009716_29270</name>
</gene>
<dbReference type="InterPro" id="IPR000390">
    <property type="entry name" value="Small_drug/metabolite_transptr"/>
</dbReference>
<name>A0ABN2PG84_9ACTN</name>
<dbReference type="Gene3D" id="1.10.3730.20">
    <property type="match status" value="1"/>
</dbReference>
<evidence type="ECO:0000313" key="10">
    <source>
        <dbReference type="Proteomes" id="UP001501303"/>
    </source>
</evidence>
<dbReference type="Pfam" id="PF00893">
    <property type="entry name" value="Multi_Drug_Res"/>
    <property type="match status" value="1"/>
</dbReference>
<keyword evidence="2" id="KW-0813">Transport</keyword>
<dbReference type="InterPro" id="IPR037185">
    <property type="entry name" value="EmrE-like"/>
</dbReference>
<proteinExistence type="inferred from homology"/>
<evidence type="ECO:0000256" key="5">
    <source>
        <dbReference type="ARBA" id="ARBA00022989"/>
    </source>
</evidence>
<evidence type="ECO:0000256" key="6">
    <source>
        <dbReference type="ARBA" id="ARBA00023136"/>
    </source>
</evidence>
<keyword evidence="10" id="KW-1185">Reference proteome</keyword>
<evidence type="ECO:0000256" key="1">
    <source>
        <dbReference type="ARBA" id="ARBA00004651"/>
    </source>
</evidence>
<evidence type="ECO:0000256" key="7">
    <source>
        <dbReference type="RuleBase" id="RU003942"/>
    </source>
</evidence>
<dbReference type="PANTHER" id="PTHR30561:SF1">
    <property type="entry name" value="MULTIDRUG TRANSPORTER EMRE"/>
    <property type="match status" value="1"/>
</dbReference>
<keyword evidence="4 7" id="KW-0812">Transmembrane</keyword>
<comment type="similarity">
    <text evidence="7">Belongs to the drug/metabolite transporter (DMT) superfamily. Small multidrug resistance (SMR) (TC 2.A.7.1) family.</text>
</comment>
<evidence type="ECO:0000256" key="4">
    <source>
        <dbReference type="ARBA" id="ARBA00022692"/>
    </source>
</evidence>
<keyword evidence="5 8" id="KW-1133">Transmembrane helix</keyword>
<dbReference type="SUPFAM" id="SSF103481">
    <property type="entry name" value="Multidrug resistance efflux transporter EmrE"/>
    <property type="match status" value="1"/>
</dbReference>
<dbReference type="PANTHER" id="PTHR30561">
    <property type="entry name" value="SMR FAMILY PROTON-DEPENDENT DRUG EFFLUX TRANSPORTER SUGE"/>
    <property type="match status" value="1"/>
</dbReference>
<evidence type="ECO:0000256" key="3">
    <source>
        <dbReference type="ARBA" id="ARBA00022475"/>
    </source>
</evidence>
<evidence type="ECO:0000256" key="8">
    <source>
        <dbReference type="SAM" id="Phobius"/>
    </source>
</evidence>
<sequence length="112" mass="11589">MCTFVLMVYVTLAGAIVMEILGTTAMKYSHGFTKLWPSVITGACYLLAFTLLARTLKTMDMGIAYAIWAGAGTALIALIGMVFLGEAATAAKLLGVTLVIAGVAVLNLGGGR</sequence>
<dbReference type="Proteomes" id="UP001501303">
    <property type="component" value="Unassembled WGS sequence"/>
</dbReference>
<dbReference type="EMBL" id="BAAAMJ010000030">
    <property type="protein sequence ID" value="GAA1918602.1"/>
    <property type="molecule type" value="Genomic_DNA"/>
</dbReference>
<feature type="transmembrane region" description="Helical" evidence="8">
    <location>
        <begin position="35"/>
        <end position="53"/>
    </location>
</feature>
<comment type="subcellular location">
    <subcellularLocation>
        <location evidence="1 7">Cell membrane</location>
        <topology evidence="1 7">Multi-pass membrane protein</topology>
    </subcellularLocation>
</comment>
<reference evidence="9 10" key="1">
    <citation type="journal article" date="2019" name="Int. J. Syst. Evol. Microbiol.">
        <title>The Global Catalogue of Microorganisms (GCM) 10K type strain sequencing project: providing services to taxonomists for standard genome sequencing and annotation.</title>
        <authorList>
            <consortium name="The Broad Institute Genomics Platform"/>
            <consortium name="The Broad Institute Genome Sequencing Center for Infectious Disease"/>
            <person name="Wu L."/>
            <person name="Ma J."/>
        </authorList>
    </citation>
    <scope>NUCLEOTIDE SEQUENCE [LARGE SCALE GENOMIC DNA]</scope>
    <source>
        <strain evidence="9 10">JCM 13581</strain>
    </source>
</reference>
<feature type="transmembrane region" description="Helical" evidence="8">
    <location>
        <begin position="90"/>
        <end position="109"/>
    </location>
</feature>
<keyword evidence="3" id="KW-1003">Cell membrane</keyword>
<evidence type="ECO:0000313" key="9">
    <source>
        <dbReference type="EMBL" id="GAA1918602.1"/>
    </source>
</evidence>
<feature type="transmembrane region" description="Helical" evidence="8">
    <location>
        <begin position="65"/>
        <end position="84"/>
    </location>
</feature>
<keyword evidence="6 8" id="KW-0472">Membrane</keyword>